<reference evidence="1 2" key="1">
    <citation type="journal article" date="2014" name="Nat. Genet.">
        <title>Genome sequence of the hot pepper provides insights into the evolution of pungency in Capsicum species.</title>
        <authorList>
            <person name="Kim S."/>
            <person name="Park M."/>
            <person name="Yeom S.I."/>
            <person name="Kim Y.M."/>
            <person name="Lee J.M."/>
            <person name="Lee H.A."/>
            <person name="Seo E."/>
            <person name="Choi J."/>
            <person name="Cheong K."/>
            <person name="Kim K.T."/>
            <person name="Jung K."/>
            <person name="Lee G.W."/>
            <person name="Oh S.K."/>
            <person name="Bae C."/>
            <person name="Kim S.B."/>
            <person name="Lee H.Y."/>
            <person name="Kim S.Y."/>
            <person name="Kim M.S."/>
            <person name="Kang B.C."/>
            <person name="Jo Y.D."/>
            <person name="Yang H.B."/>
            <person name="Jeong H.J."/>
            <person name="Kang W.H."/>
            <person name="Kwon J.K."/>
            <person name="Shin C."/>
            <person name="Lim J.Y."/>
            <person name="Park J.H."/>
            <person name="Huh J.H."/>
            <person name="Kim J.S."/>
            <person name="Kim B.D."/>
            <person name="Cohen O."/>
            <person name="Paran I."/>
            <person name="Suh M.C."/>
            <person name="Lee S.B."/>
            <person name="Kim Y.K."/>
            <person name="Shin Y."/>
            <person name="Noh S.J."/>
            <person name="Park J."/>
            <person name="Seo Y.S."/>
            <person name="Kwon S.Y."/>
            <person name="Kim H.A."/>
            <person name="Park J.M."/>
            <person name="Kim H.J."/>
            <person name="Choi S.B."/>
            <person name="Bosland P.W."/>
            <person name="Reeves G."/>
            <person name="Jo S.H."/>
            <person name="Lee B.W."/>
            <person name="Cho H.T."/>
            <person name="Choi H.S."/>
            <person name="Lee M.S."/>
            <person name="Yu Y."/>
            <person name="Do Choi Y."/>
            <person name="Park B.S."/>
            <person name="van Deynze A."/>
            <person name="Ashrafi H."/>
            <person name="Hill T."/>
            <person name="Kim W.T."/>
            <person name="Pai H.S."/>
            <person name="Ahn H.K."/>
            <person name="Yeam I."/>
            <person name="Giovannoni J.J."/>
            <person name="Rose J.K."/>
            <person name="Sorensen I."/>
            <person name="Lee S.J."/>
            <person name="Kim R.W."/>
            <person name="Choi I.Y."/>
            <person name="Choi B.S."/>
            <person name="Lim J.S."/>
            <person name="Lee Y.H."/>
            <person name="Choi D."/>
        </authorList>
    </citation>
    <scope>NUCLEOTIDE SEQUENCE [LARGE SCALE GENOMIC DNA]</scope>
    <source>
        <strain evidence="2">cv. CM334</strain>
    </source>
</reference>
<proteinExistence type="predicted"/>
<accession>A0A2G2ZM34</accession>
<comment type="caution">
    <text evidence="1">The sequence shown here is derived from an EMBL/GenBank/DDBJ whole genome shotgun (WGS) entry which is preliminary data.</text>
</comment>
<dbReference type="Gene3D" id="3.30.420.10">
    <property type="entry name" value="Ribonuclease H-like superfamily/Ribonuclease H"/>
    <property type="match status" value="1"/>
</dbReference>
<gene>
    <name evidence="1" type="ORF">T459_11417</name>
</gene>
<organism evidence="1 2">
    <name type="scientific">Capsicum annuum</name>
    <name type="common">Capsicum pepper</name>
    <dbReference type="NCBI Taxonomy" id="4072"/>
    <lineage>
        <taxon>Eukaryota</taxon>
        <taxon>Viridiplantae</taxon>
        <taxon>Streptophyta</taxon>
        <taxon>Embryophyta</taxon>
        <taxon>Tracheophyta</taxon>
        <taxon>Spermatophyta</taxon>
        <taxon>Magnoliopsida</taxon>
        <taxon>eudicotyledons</taxon>
        <taxon>Gunneridae</taxon>
        <taxon>Pentapetalae</taxon>
        <taxon>asterids</taxon>
        <taxon>lamiids</taxon>
        <taxon>Solanales</taxon>
        <taxon>Solanaceae</taxon>
        <taxon>Solanoideae</taxon>
        <taxon>Capsiceae</taxon>
        <taxon>Capsicum</taxon>
    </lineage>
</organism>
<dbReference type="EMBL" id="AYRZ02000004">
    <property type="protein sequence ID" value="PHT82974.1"/>
    <property type="molecule type" value="Genomic_DNA"/>
</dbReference>
<keyword evidence="2" id="KW-1185">Reference proteome</keyword>
<dbReference type="Gramene" id="PHT82974">
    <property type="protein sequence ID" value="PHT82974"/>
    <property type="gene ID" value="T459_11417"/>
</dbReference>
<protein>
    <submittedName>
        <fullName evidence="1">Uncharacterized protein</fullName>
    </submittedName>
</protein>
<dbReference type="PANTHER" id="PTHR48475:SF1">
    <property type="entry name" value="RNASE H TYPE-1 DOMAIN-CONTAINING PROTEIN"/>
    <property type="match status" value="1"/>
</dbReference>
<dbReference type="GO" id="GO:0003676">
    <property type="term" value="F:nucleic acid binding"/>
    <property type="evidence" value="ECO:0007669"/>
    <property type="project" value="InterPro"/>
</dbReference>
<name>A0A2G2ZM34_CAPAN</name>
<reference evidence="1 2" key="2">
    <citation type="journal article" date="2017" name="Genome Biol.">
        <title>New reference genome sequences of hot pepper reveal the massive evolution of plant disease-resistance genes by retroduplication.</title>
        <authorList>
            <person name="Kim S."/>
            <person name="Park J."/>
            <person name="Yeom S.I."/>
            <person name="Kim Y.M."/>
            <person name="Seo E."/>
            <person name="Kim K.T."/>
            <person name="Kim M.S."/>
            <person name="Lee J.M."/>
            <person name="Cheong K."/>
            <person name="Shin H.S."/>
            <person name="Kim S.B."/>
            <person name="Han K."/>
            <person name="Lee J."/>
            <person name="Park M."/>
            <person name="Lee H.A."/>
            <person name="Lee H.Y."/>
            <person name="Lee Y."/>
            <person name="Oh S."/>
            <person name="Lee J.H."/>
            <person name="Choi E."/>
            <person name="Choi E."/>
            <person name="Lee S.E."/>
            <person name="Jeon J."/>
            <person name="Kim H."/>
            <person name="Choi G."/>
            <person name="Song H."/>
            <person name="Lee J."/>
            <person name="Lee S.C."/>
            <person name="Kwon J.K."/>
            <person name="Lee H.Y."/>
            <person name="Koo N."/>
            <person name="Hong Y."/>
            <person name="Kim R.W."/>
            <person name="Kang W.H."/>
            <person name="Huh J.H."/>
            <person name="Kang B.C."/>
            <person name="Yang T.J."/>
            <person name="Lee Y.H."/>
            <person name="Bennetzen J.L."/>
            <person name="Choi D."/>
        </authorList>
    </citation>
    <scope>NUCLEOTIDE SEQUENCE [LARGE SCALE GENOMIC DNA]</scope>
    <source>
        <strain evidence="2">cv. CM334</strain>
    </source>
</reference>
<dbReference type="InterPro" id="IPR036397">
    <property type="entry name" value="RNaseH_sf"/>
</dbReference>
<dbReference type="Proteomes" id="UP000222542">
    <property type="component" value="Unassembled WGS sequence"/>
</dbReference>
<dbReference type="PANTHER" id="PTHR48475">
    <property type="entry name" value="RIBONUCLEASE H"/>
    <property type="match status" value="1"/>
</dbReference>
<dbReference type="STRING" id="4072.A0A2G2ZM34"/>
<sequence>MVQGSRQWHEKLPFALLGYRTTVCTSTGVTPYLLVYRTEAVIPAEVEIPSLRVIVEVKIYDEEWVKTRLEHLSLIKEKRLTSVCHGQLYQRRMARAYNKKVHPRNFEVGQLVLRRILPHQVEAKGKFSLNWQGPFIVKKVLPNGALYLTDIKGKMAEMAINADAVKRYYV</sequence>
<dbReference type="OMA" id="STHRRYW"/>
<evidence type="ECO:0000313" key="1">
    <source>
        <dbReference type="EMBL" id="PHT82974.1"/>
    </source>
</evidence>
<dbReference type="AlphaFoldDB" id="A0A2G2ZM34"/>
<evidence type="ECO:0000313" key="2">
    <source>
        <dbReference type="Proteomes" id="UP000222542"/>
    </source>
</evidence>